<evidence type="ECO:0000313" key="2">
    <source>
        <dbReference type="Proteomes" id="UP000190559"/>
    </source>
</evidence>
<comment type="caution">
    <text evidence="1">The sequence shown here is derived from an EMBL/GenBank/DDBJ whole genome shotgun (WGS) entry which is preliminary data.</text>
</comment>
<organism evidence="1 2">
    <name type="scientific">Xanthomonas axonopodis pv. melhusii</name>
    <dbReference type="NCBI Taxonomy" id="487834"/>
    <lineage>
        <taxon>Bacteria</taxon>
        <taxon>Pseudomonadati</taxon>
        <taxon>Pseudomonadota</taxon>
        <taxon>Gammaproteobacteria</taxon>
        <taxon>Lysobacterales</taxon>
        <taxon>Lysobacteraceae</taxon>
        <taxon>Xanthomonas</taxon>
    </lineage>
</organism>
<protein>
    <submittedName>
        <fullName evidence="1">Uncharacterized protein</fullName>
    </submittedName>
</protein>
<reference evidence="1 2" key="1">
    <citation type="submission" date="2015-12" db="EMBL/GenBank/DDBJ databases">
        <authorList>
            <person name="Shamseldin A."/>
            <person name="Moawad H."/>
            <person name="Abd El-Rahim W.M."/>
            <person name="Sadowsky M.J."/>
        </authorList>
    </citation>
    <scope>NUCLEOTIDE SEQUENCE [LARGE SCALE GENOMIC DNA]</scope>
    <source>
        <strain evidence="1 2">LMG9050</strain>
    </source>
</reference>
<dbReference type="Proteomes" id="UP000190559">
    <property type="component" value="Unassembled WGS sequence"/>
</dbReference>
<accession>A0A1T1P3A8</accession>
<dbReference type="EMBL" id="LOJW01000015">
    <property type="protein sequence ID" value="OOW70119.1"/>
    <property type="molecule type" value="Genomic_DNA"/>
</dbReference>
<sequence>MDACVQALDGKDRWLGAMAGSCRARCRPECRWALTHLLRIDANDFIHRSVIANGARAADLGIGMAR</sequence>
<proteinExistence type="predicted"/>
<name>A0A1T1P3A8_9XANT</name>
<dbReference type="AlphaFoldDB" id="A0A1T1P3A8"/>
<gene>
    <name evidence="1" type="ORF">Xmlh_10770</name>
</gene>
<evidence type="ECO:0000313" key="1">
    <source>
        <dbReference type="EMBL" id="OOW70119.1"/>
    </source>
</evidence>